<evidence type="ECO:0000256" key="3">
    <source>
        <dbReference type="ARBA" id="ARBA00022448"/>
    </source>
</evidence>
<dbReference type="InterPro" id="IPR036259">
    <property type="entry name" value="MFS_trans_sf"/>
</dbReference>
<keyword evidence="4 8" id="KW-0812">Transmembrane</keyword>
<feature type="transmembrane region" description="Helical" evidence="8">
    <location>
        <begin position="456"/>
        <end position="483"/>
    </location>
</feature>
<feature type="transmembrane region" description="Helical" evidence="8">
    <location>
        <begin position="284"/>
        <end position="305"/>
    </location>
</feature>
<dbReference type="NCBIfam" id="TIGR00879">
    <property type="entry name" value="SP"/>
    <property type="match status" value="1"/>
</dbReference>
<evidence type="ECO:0000256" key="2">
    <source>
        <dbReference type="ARBA" id="ARBA00010992"/>
    </source>
</evidence>
<dbReference type="GO" id="GO:0005351">
    <property type="term" value="F:carbohydrate:proton symporter activity"/>
    <property type="evidence" value="ECO:0007669"/>
    <property type="project" value="TreeGrafter"/>
</dbReference>
<dbReference type="Pfam" id="PF00083">
    <property type="entry name" value="Sugar_tr"/>
    <property type="match status" value="2"/>
</dbReference>
<name>A0A5Q4BPK7_9PEZI</name>
<comment type="similarity">
    <text evidence="2 7">Belongs to the major facilitator superfamily. Sugar transporter (TC 2.A.1.1) family.</text>
</comment>
<evidence type="ECO:0000259" key="9">
    <source>
        <dbReference type="PROSITE" id="PS50850"/>
    </source>
</evidence>
<reference evidence="10 11" key="1">
    <citation type="journal article" date="2019" name="Sci. Rep.">
        <title>Colletotrichum shisoi sp. nov., an anthracnose pathogen of Perilla frutescens in Japan: molecular phylogenetic, morphological and genomic evidence.</title>
        <authorList>
            <person name="Gan P."/>
            <person name="Tsushima A."/>
            <person name="Hiroyama R."/>
            <person name="Narusaka M."/>
            <person name="Takano Y."/>
            <person name="Narusaka Y."/>
            <person name="Kawaradani M."/>
            <person name="Damm U."/>
            <person name="Shirasu K."/>
        </authorList>
    </citation>
    <scope>NUCLEOTIDE SEQUENCE [LARGE SCALE GENOMIC DNA]</scope>
    <source>
        <strain evidence="10 11">PG-2018a</strain>
    </source>
</reference>
<protein>
    <submittedName>
        <fullName evidence="10">Maltose permease MAL61</fullName>
    </submittedName>
</protein>
<gene>
    <name evidence="10" type="primary">MAL61-1</name>
    <name evidence="10" type="ORF">CSHISOI_06550</name>
</gene>
<dbReference type="Proteomes" id="UP000326340">
    <property type="component" value="Unassembled WGS sequence"/>
</dbReference>
<keyword evidence="3 7" id="KW-0813">Transport</keyword>
<keyword evidence="5 8" id="KW-1133">Transmembrane helix</keyword>
<dbReference type="EMBL" id="PUHP01000604">
    <property type="protein sequence ID" value="TQN68928.1"/>
    <property type="molecule type" value="Genomic_DNA"/>
</dbReference>
<dbReference type="SUPFAM" id="SSF103473">
    <property type="entry name" value="MFS general substrate transporter"/>
    <property type="match status" value="1"/>
</dbReference>
<comment type="subcellular location">
    <subcellularLocation>
        <location evidence="1">Membrane</location>
        <topology evidence="1">Multi-pass membrane protein</topology>
    </subcellularLocation>
</comment>
<dbReference type="InterPro" id="IPR005828">
    <property type="entry name" value="MFS_sugar_transport-like"/>
</dbReference>
<keyword evidence="6 8" id="KW-0472">Membrane</keyword>
<evidence type="ECO:0000256" key="1">
    <source>
        <dbReference type="ARBA" id="ARBA00004141"/>
    </source>
</evidence>
<evidence type="ECO:0000313" key="11">
    <source>
        <dbReference type="Proteomes" id="UP000326340"/>
    </source>
</evidence>
<dbReference type="FunFam" id="1.20.1250.20:FF:000078">
    <property type="entry name" value="MFS maltose transporter, putative"/>
    <property type="match status" value="1"/>
</dbReference>
<proteinExistence type="inferred from homology"/>
<evidence type="ECO:0000256" key="4">
    <source>
        <dbReference type="ARBA" id="ARBA00022692"/>
    </source>
</evidence>
<keyword evidence="11" id="KW-1185">Reference proteome</keyword>
<evidence type="ECO:0000256" key="6">
    <source>
        <dbReference type="ARBA" id="ARBA00023136"/>
    </source>
</evidence>
<feature type="transmembrane region" description="Helical" evidence="8">
    <location>
        <begin position="525"/>
        <end position="546"/>
    </location>
</feature>
<organism evidence="10 11">
    <name type="scientific">Colletotrichum shisoi</name>
    <dbReference type="NCBI Taxonomy" id="2078593"/>
    <lineage>
        <taxon>Eukaryota</taxon>
        <taxon>Fungi</taxon>
        <taxon>Dikarya</taxon>
        <taxon>Ascomycota</taxon>
        <taxon>Pezizomycotina</taxon>
        <taxon>Sordariomycetes</taxon>
        <taxon>Hypocreomycetidae</taxon>
        <taxon>Glomerellales</taxon>
        <taxon>Glomerellaceae</taxon>
        <taxon>Colletotrichum</taxon>
        <taxon>Colletotrichum destructivum species complex</taxon>
    </lineage>
</organism>
<accession>A0A5Q4BPK7</accession>
<dbReference type="AlphaFoldDB" id="A0A5Q4BPK7"/>
<feature type="transmembrane region" description="Helical" evidence="8">
    <location>
        <begin position="429"/>
        <end position="450"/>
    </location>
</feature>
<feature type="transmembrane region" description="Helical" evidence="8">
    <location>
        <begin position="367"/>
        <end position="389"/>
    </location>
</feature>
<dbReference type="Gene3D" id="1.20.1250.20">
    <property type="entry name" value="MFS general substrate transporter like domains"/>
    <property type="match status" value="2"/>
</dbReference>
<dbReference type="PROSITE" id="PS00217">
    <property type="entry name" value="SUGAR_TRANSPORT_2"/>
    <property type="match status" value="1"/>
</dbReference>
<dbReference type="PANTHER" id="PTHR48022">
    <property type="entry name" value="PLASTIDIC GLUCOSE TRANSPORTER 4"/>
    <property type="match status" value="1"/>
</dbReference>
<dbReference type="OrthoDB" id="6612291at2759"/>
<dbReference type="PROSITE" id="PS50850">
    <property type="entry name" value="MFS"/>
    <property type="match status" value="1"/>
</dbReference>
<dbReference type="InterPro" id="IPR005829">
    <property type="entry name" value="Sugar_transporter_CS"/>
</dbReference>
<dbReference type="InterPro" id="IPR050360">
    <property type="entry name" value="MFS_Sugar_Transporters"/>
</dbReference>
<dbReference type="InterPro" id="IPR020846">
    <property type="entry name" value="MFS_dom"/>
</dbReference>
<dbReference type="GO" id="GO:0016020">
    <property type="term" value="C:membrane"/>
    <property type="evidence" value="ECO:0007669"/>
    <property type="project" value="UniProtKB-SubCell"/>
</dbReference>
<comment type="caution">
    <text evidence="10">The sequence shown here is derived from an EMBL/GenBank/DDBJ whole genome shotgun (WGS) entry which is preliminary data.</text>
</comment>
<evidence type="ECO:0000313" key="10">
    <source>
        <dbReference type="EMBL" id="TQN68928.1"/>
    </source>
</evidence>
<feature type="transmembrane region" description="Helical" evidence="8">
    <location>
        <begin position="495"/>
        <end position="513"/>
    </location>
</feature>
<feature type="transmembrane region" description="Helical" evidence="8">
    <location>
        <begin position="401"/>
        <end position="422"/>
    </location>
</feature>
<evidence type="ECO:0000256" key="7">
    <source>
        <dbReference type="RuleBase" id="RU003346"/>
    </source>
</evidence>
<evidence type="ECO:0000256" key="5">
    <source>
        <dbReference type="ARBA" id="ARBA00022989"/>
    </source>
</evidence>
<dbReference type="InterPro" id="IPR003663">
    <property type="entry name" value="Sugar/inositol_transpt"/>
</dbReference>
<feature type="transmembrane region" description="Helical" evidence="8">
    <location>
        <begin position="156"/>
        <end position="178"/>
    </location>
</feature>
<evidence type="ECO:0000256" key="8">
    <source>
        <dbReference type="SAM" id="Phobius"/>
    </source>
</evidence>
<sequence>MSDMKHPASVREDKETAIHQHADDVAAAAAAATNQHANSQHPEDLAAEAANAAEAERQMTLLEAVRTYPKAIGWSVLLSSTLIMEGYDLALLGNLYSSPVFNRKYGAWSEAQGRYVVSAAWQSGLSNGARAGEVFGLVIAGWTADRYGYRVTTMGFLVLMIAFIFVLFFAPNVQILVLGEVLCGEFLWGRGKGRPALRAALIPKSREDGRVLMRKTMIGIPWGAFQSVTPAYASEVGPVVLRPYLTTFINMCWVIGQFFSAAVNKGSFHHQDEWAYRIPFGVQWVWPVPILVGLFFAPESPWWYVRHNDKAAAKRALLRLTSRNQPNFNPDETIAMIEHTNEMERRVKEGVTYRDCFRGVDLRRTEIVVGIWLVQTLGGQNLMGYFSYFLTQAGMDPGNSFSLSMGQYALGMVGTAGSWFLMHRIGRRTIHFSGLCAQFVLLLVVGFLSFSGSNAAVWAIGAMLILFTFVYDFTVGPVTYSLVSELSSTRLKNKTIVMARAGYNASNIFVNVMTNYQLSSTAWNWGARTALFWAGTCLLSSVWVYFRVPEPKGRTYAELDLLFEHKVSARKFAGTKIDPYSQELSGEKKLTEEH</sequence>
<dbReference type="PANTHER" id="PTHR48022:SF76">
    <property type="entry name" value="MALTOSE PERMEASE, PUTATIVE (AFU_ORTHOLOGUE AFUA_8G07240)-RELATED"/>
    <property type="match status" value="1"/>
</dbReference>
<feature type="domain" description="Major facilitator superfamily (MFS) profile" evidence="9">
    <location>
        <begin position="74"/>
        <end position="552"/>
    </location>
</feature>